<dbReference type="OrthoDB" id="5288149at2"/>
<keyword evidence="2 5" id="KW-0812">Transmembrane</keyword>
<feature type="domain" description="Translocation and assembly module TamB C-terminal" evidence="6">
    <location>
        <begin position="953"/>
        <end position="1291"/>
    </location>
</feature>
<evidence type="ECO:0000256" key="5">
    <source>
        <dbReference type="SAM" id="Phobius"/>
    </source>
</evidence>
<evidence type="ECO:0000313" key="7">
    <source>
        <dbReference type="EMBL" id="AZN36542.1"/>
    </source>
</evidence>
<dbReference type="RefSeq" id="WP_125973325.1">
    <property type="nucleotide sequence ID" value="NZ_CP034433.1"/>
</dbReference>
<comment type="subcellular location">
    <subcellularLocation>
        <location evidence="1">Membrane</location>
        <topology evidence="1">Single-pass membrane protein</topology>
    </subcellularLocation>
</comment>
<sequence>MQNHLQPAAADPQAVKPVPRYSRLRRLIGGLLFLLVFPIFLLTIALAFFDSHTGRDWLVKQVNQSGVAKLRAIDGTLWSDFSLHGLVVNTADVRIAVNKMSLAWSPYSLLARDLSLDELSIGHLEIEIKPGPPDKPPSPAPTSLTLPIGLHIDQARVRRLSIKNSPDIHDVRFKLASNGRFHQITLDQLQVKLPEVDMGLKGQLALVGVQPFVTSGQLALSGKVEGQPLQSQIKLDGELRKLQLKGDVKSNQLNAMINARLDLFAPYTYQLLSEGQIKLQQLNPAALMKGLPKALIDVSLSIVPLGENAASGSLDIRNAMPLTVDQGGLPFTQISSQLGYLKETVTLKTMSLDLLGQGQIKGTGQLDKGQLKLQLDLAKIDPAKLFSQQPPASLGGIITLKGPWLAPDVLAKLTDAQRNVSLDLDMGWLNPKHERRIALREARLSRANSSVSLQGEFGLLDAKGVAKNDFKLAGEFAGLNPAEFVASPKGSLTGQFKLAGALQPALKASVDYSLGDSRFNGEVLSGKGQLNIEESRISNAGLWLALGGNRIDANGALGLAGDILKLKISLPQLQQIGPGFAGKISGDAQLKGAMLSPQIATQLTVAGLQTPLGVSVNQAILEAELQPDLKGPLHIRADINDAKAAGVQIQSLNFKADGSRAKHSASLQLKGQQDERLIDVSSRFEGGLSEQWIWRGSVQGLQVNQPVALNLAAPLALEAGANLVRVGDARLLMGDTRVHIERLNWQDGNLDTAGELEQVSVGQWLTLLGQKEVSGNLMLGGRWAFKSAGHLDGRLDIHRQSGDLRYVTHSTAPQRFDLQDFKLQVLARQSALSFSGNLGSGRFGQMQASGTTLLDAVNWRLAERAPLDVLVKGEVPKLSMFGPLLAPDLTLAGSGRFEVRHSGLPKDNNWTGFIYGDGVSVRDAATGLALQEGKVKVTLDKQQINVQQFQFKGGQGTLDAKGTFDLGGATPSATAQVTASKLTLISKADMLVVMSGQGNITLRDKALSVSGQLKADEGDIRFQSRDVPKLSDDVVIKGRAKPPVDIGPQLSLQMDIDLGKNFRFRGYGLDARLVGLLRLRAQANQAPTAHGVVQVAENEGNARSTYSAYGQKLDIERGVLAFQGPIDNPGLDVLAMRRGQQVEAGVQVTGTALRPKVLLYSEPSVPDSEKLSWLLFGHGSDSMEKSDSALMLQVANALLTSEDSGSGFSEGLLDKLGLDDVGFSSQKEKDGTSTQVVSVGKQLSKNIRVSLEKSVNGLRDAVKFTWQLTKGWSLVSRIGTDEMTGDAYYTFSFD</sequence>
<dbReference type="PANTHER" id="PTHR36985">
    <property type="entry name" value="TRANSLOCATION AND ASSEMBLY MODULE SUBUNIT TAMB"/>
    <property type="match status" value="1"/>
</dbReference>
<dbReference type="GO" id="GO:0005886">
    <property type="term" value="C:plasma membrane"/>
    <property type="evidence" value="ECO:0007669"/>
    <property type="project" value="InterPro"/>
</dbReference>
<evidence type="ECO:0000256" key="2">
    <source>
        <dbReference type="ARBA" id="ARBA00022692"/>
    </source>
</evidence>
<dbReference type="InterPro" id="IPR007452">
    <property type="entry name" value="TamB_C"/>
</dbReference>
<proteinExistence type="predicted"/>
<evidence type="ECO:0000256" key="1">
    <source>
        <dbReference type="ARBA" id="ARBA00004167"/>
    </source>
</evidence>
<evidence type="ECO:0000313" key="8">
    <source>
        <dbReference type="Proteomes" id="UP000282438"/>
    </source>
</evidence>
<dbReference type="EMBL" id="CP034433">
    <property type="protein sequence ID" value="AZN36542.1"/>
    <property type="molecule type" value="Genomic_DNA"/>
</dbReference>
<evidence type="ECO:0000256" key="3">
    <source>
        <dbReference type="ARBA" id="ARBA00022989"/>
    </source>
</evidence>
<name>A0A3S8ZST0_9NEIS</name>
<evidence type="ECO:0000259" key="6">
    <source>
        <dbReference type="Pfam" id="PF04357"/>
    </source>
</evidence>
<keyword evidence="3 5" id="KW-1133">Transmembrane helix</keyword>
<dbReference type="KEGG" id="iod:EJO50_08560"/>
<organism evidence="7 8">
    <name type="scientific">Iodobacter ciconiae</name>
    <dbReference type="NCBI Taxonomy" id="2496266"/>
    <lineage>
        <taxon>Bacteria</taxon>
        <taxon>Pseudomonadati</taxon>
        <taxon>Pseudomonadota</taxon>
        <taxon>Betaproteobacteria</taxon>
        <taxon>Neisseriales</taxon>
        <taxon>Chitinibacteraceae</taxon>
        <taxon>Iodobacter</taxon>
    </lineage>
</organism>
<protein>
    <recommendedName>
        <fullName evidence="6">Translocation and assembly module TamB C-terminal domain-containing protein</fullName>
    </recommendedName>
</protein>
<dbReference type="GO" id="GO:0009306">
    <property type="term" value="P:protein secretion"/>
    <property type="evidence" value="ECO:0007669"/>
    <property type="project" value="InterPro"/>
</dbReference>
<evidence type="ECO:0000256" key="4">
    <source>
        <dbReference type="ARBA" id="ARBA00023136"/>
    </source>
</evidence>
<reference evidence="7 8" key="1">
    <citation type="submission" date="2018-12" db="EMBL/GenBank/DDBJ databases">
        <title>Complete genome sequence of Iodobacter sp. H11R3.</title>
        <authorList>
            <person name="Bae J.-W."/>
        </authorList>
    </citation>
    <scope>NUCLEOTIDE SEQUENCE [LARGE SCALE GENOMIC DNA]</scope>
    <source>
        <strain evidence="7 8">H11R3</strain>
    </source>
</reference>
<dbReference type="Pfam" id="PF04357">
    <property type="entry name" value="TamB"/>
    <property type="match status" value="1"/>
</dbReference>
<keyword evidence="8" id="KW-1185">Reference proteome</keyword>
<dbReference type="Proteomes" id="UP000282438">
    <property type="component" value="Chromosome"/>
</dbReference>
<accession>A0A3S8ZST0</accession>
<keyword evidence="4 5" id="KW-0472">Membrane</keyword>
<gene>
    <name evidence="7" type="ORF">EJO50_08560</name>
</gene>
<dbReference type="PANTHER" id="PTHR36985:SF1">
    <property type="entry name" value="TRANSLOCATION AND ASSEMBLY MODULE SUBUNIT TAMB"/>
    <property type="match status" value="1"/>
</dbReference>
<dbReference type="GO" id="GO:0097347">
    <property type="term" value="C:TAM protein secretion complex"/>
    <property type="evidence" value="ECO:0007669"/>
    <property type="project" value="TreeGrafter"/>
</dbReference>
<feature type="transmembrane region" description="Helical" evidence="5">
    <location>
        <begin position="27"/>
        <end position="49"/>
    </location>
</feature>